<dbReference type="InterPro" id="IPR006042">
    <property type="entry name" value="Xan_ur_permease"/>
</dbReference>
<comment type="similarity">
    <text evidence="2">Belongs to the nucleobase:cation symporter-2 (NCS2) (TC 2.A.40) family.</text>
</comment>
<evidence type="ECO:0000313" key="8">
    <source>
        <dbReference type="EMBL" id="ORX57526.1"/>
    </source>
</evidence>
<dbReference type="NCBIfam" id="TIGR00801">
    <property type="entry name" value="ncs2"/>
    <property type="match status" value="1"/>
</dbReference>
<proteinExistence type="inferred from homology"/>
<evidence type="ECO:0000313" key="9">
    <source>
        <dbReference type="Proteomes" id="UP000242146"/>
    </source>
</evidence>
<dbReference type="Proteomes" id="UP000242146">
    <property type="component" value="Unassembled WGS sequence"/>
</dbReference>
<evidence type="ECO:0000256" key="4">
    <source>
        <dbReference type="ARBA" id="ARBA00022692"/>
    </source>
</evidence>
<dbReference type="InterPro" id="IPR006043">
    <property type="entry name" value="NCS2"/>
</dbReference>
<evidence type="ECO:0000256" key="1">
    <source>
        <dbReference type="ARBA" id="ARBA00004141"/>
    </source>
</evidence>
<feature type="transmembrane region" description="Helical" evidence="7">
    <location>
        <begin position="101"/>
        <end position="123"/>
    </location>
</feature>
<keyword evidence="5 7" id="KW-1133">Transmembrane helix</keyword>
<organism evidence="8 9">
    <name type="scientific">Hesseltinella vesiculosa</name>
    <dbReference type="NCBI Taxonomy" id="101127"/>
    <lineage>
        <taxon>Eukaryota</taxon>
        <taxon>Fungi</taxon>
        <taxon>Fungi incertae sedis</taxon>
        <taxon>Mucoromycota</taxon>
        <taxon>Mucoromycotina</taxon>
        <taxon>Mucoromycetes</taxon>
        <taxon>Mucorales</taxon>
        <taxon>Cunninghamellaceae</taxon>
        <taxon>Hesseltinella</taxon>
    </lineage>
</organism>
<dbReference type="GO" id="GO:0005886">
    <property type="term" value="C:plasma membrane"/>
    <property type="evidence" value="ECO:0007669"/>
    <property type="project" value="TreeGrafter"/>
</dbReference>
<keyword evidence="3" id="KW-0813">Transport</keyword>
<feature type="transmembrane region" description="Helical" evidence="7">
    <location>
        <begin position="40"/>
        <end position="60"/>
    </location>
</feature>
<feature type="transmembrane region" description="Helical" evidence="7">
    <location>
        <begin position="310"/>
        <end position="333"/>
    </location>
</feature>
<comment type="subcellular location">
    <subcellularLocation>
        <location evidence="1">Membrane</location>
        <topology evidence="1">Multi-pass membrane protein</topology>
    </subcellularLocation>
</comment>
<feature type="transmembrane region" description="Helical" evidence="7">
    <location>
        <begin position="279"/>
        <end position="298"/>
    </location>
</feature>
<dbReference type="GO" id="GO:0042907">
    <property type="term" value="F:xanthine transmembrane transporter activity"/>
    <property type="evidence" value="ECO:0007669"/>
    <property type="project" value="TreeGrafter"/>
</dbReference>
<evidence type="ECO:0000256" key="2">
    <source>
        <dbReference type="ARBA" id="ARBA00008821"/>
    </source>
</evidence>
<dbReference type="PANTHER" id="PTHR42810">
    <property type="entry name" value="PURINE PERMEASE C1399.01C-RELATED"/>
    <property type="match status" value="1"/>
</dbReference>
<accession>A0A1X2GN28</accession>
<dbReference type="AlphaFoldDB" id="A0A1X2GN28"/>
<comment type="caution">
    <text evidence="8">The sequence shown here is derived from an EMBL/GenBank/DDBJ whole genome shotgun (WGS) entry which is preliminary data.</text>
</comment>
<protein>
    <submittedName>
        <fullName evidence="8">Xanthine/uracil permease</fullName>
    </submittedName>
</protein>
<feature type="transmembrane region" description="Helical" evidence="7">
    <location>
        <begin position="160"/>
        <end position="183"/>
    </location>
</feature>
<feature type="transmembrane region" description="Helical" evidence="7">
    <location>
        <begin position="135"/>
        <end position="153"/>
    </location>
</feature>
<dbReference type="STRING" id="101127.A0A1X2GN28"/>
<dbReference type="PANTHER" id="PTHR42810:SF2">
    <property type="entry name" value="PURINE PERMEASE C1399.01C-RELATED"/>
    <property type="match status" value="1"/>
</dbReference>
<dbReference type="OrthoDB" id="1641903at2759"/>
<sequence>MFGSTVLAPTLMGMSTNTALFFSGIGTIIFYIITGGRVPSYVGSSFGFIGVVCSVTGYVYGPNSGYNPHLDIAAGGILICGLVYMAIATIVIFLGYGWVEFLLPPVVTGAVVMTIGIHLSTSAFTSATATSFDGWMAFTTVMIISLTSVYAPAFFKRIPLLVGMVIAYLISMGCGMTGVTTPIDYTEVYNAPWWAAPEFVKPSFNAQAISTIVPVCIVLIAENLGHIKAISAMSGTNLDRYVGRALLGDSIATIVASACGGTGVTSYSENIGVMQITNVYSSLIFLGAAVIAIFLGFIQKFGAAIHSIPSGVFGGLSIVLFSMIAVAGARIWVDNRVDFTQTRNLLVAGVPVILGASMQSTLKWGNFQLDGIGLPTYIAILLHQILRGWDGFRDLYEKHQQRRQMKKDDDCAIHEHPI</sequence>
<evidence type="ECO:0000256" key="3">
    <source>
        <dbReference type="ARBA" id="ARBA00022448"/>
    </source>
</evidence>
<name>A0A1X2GN28_9FUNG</name>
<dbReference type="Pfam" id="PF00860">
    <property type="entry name" value="Xan_ur_permease"/>
    <property type="match status" value="1"/>
</dbReference>
<feature type="transmembrane region" description="Helical" evidence="7">
    <location>
        <begin position="12"/>
        <end position="33"/>
    </location>
</feature>
<keyword evidence="6 7" id="KW-0472">Membrane</keyword>
<evidence type="ECO:0000256" key="5">
    <source>
        <dbReference type="ARBA" id="ARBA00022989"/>
    </source>
</evidence>
<reference evidence="8 9" key="1">
    <citation type="submission" date="2016-07" db="EMBL/GenBank/DDBJ databases">
        <title>Pervasive Adenine N6-methylation of Active Genes in Fungi.</title>
        <authorList>
            <consortium name="DOE Joint Genome Institute"/>
            <person name="Mondo S.J."/>
            <person name="Dannebaum R.O."/>
            <person name="Kuo R.C."/>
            <person name="Labutti K."/>
            <person name="Haridas S."/>
            <person name="Kuo A."/>
            <person name="Salamov A."/>
            <person name="Ahrendt S.R."/>
            <person name="Lipzen A."/>
            <person name="Sullivan W."/>
            <person name="Andreopoulos W.B."/>
            <person name="Clum A."/>
            <person name="Lindquist E."/>
            <person name="Daum C."/>
            <person name="Ramamoorthy G.K."/>
            <person name="Gryganskyi A."/>
            <person name="Culley D."/>
            <person name="Magnuson J.K."/>
            <person name="James T.Y."/>
            <person name="O'Malley M.A."/>
            <person name="Stajich J.E."/>
            <person name="Spatafora J.W."/>
            <person name="Visel A."/>
            <person name="Grigoriev I.V."/>
        </authorList>
    </citation>
    <scope>NUCLEOTIDE SEQUENCE [LARGE SCALE GENOMIC DNA]</scope>
    <source>
        <strain evidence="8 9">NRRL 3301</strain>
    </source>
</reference>
<evidence type="ECO:0000256" key="6">
    <source>
        <dbReference type="ARBA" id="ARBA00023136"/>
    </source>
</evidence>
<keyword evidence="4 7" id="KW-0812">Transmembrane</keyword>
<feature type="transmembrane region" description="Helical" evidence="7">
    <location>
        <begin position="203"/>
        <end position="225"/>
    </location>
</feature>
<evidence type="ECO:0000256" key="7">
    <source>
        <dbReference type="SAM" id="Phobius"/>
    </source>
</evidence>
<dbReference type="EMBL" id="MCGT01000008">
    <property type="protein sequence ID" value="ORX57526.1"/>
    <property type="molecule type" value="Genomic_DNA"/>
</dbReference>
<feature type="transmembrane region" description="Helical" evidence="7">
    <location>
        <begin position="72"/>
        <end position="94"/>
    </location>
</feature>
<keyword evidence="9" id="KW-1185">Reference proteome</keyword>
<gene>
    <name evidence="8" type="ORF">DM01DRAFT_1334137</name>
</gene>